<dbReference type="PANTHER" id="PTHR43968:SF8">
    <property type="entry name" value="S-TRANSFERASE, PUTATIVE (AFU_ORTHOLOGUE AFUA_2G00590)-RELATED"/>
    <property type="match status" value="1"/>
</dbReference>
<gene>
    <name evidence="2" type="ORF">LENED_002147</name>
</gene>
<dbReference type="CDD" id="cd00299">
    <property type="entry name" value="GST_C_family"/>
    <property type="match status" value="1"/>
</dbReference>
<organism evidence="2 3">
    <name type="scientific">Lentinula edodes</name>
    <name type="common">Shiitake mushroom</name>
    <name type="synonym">Lentinus edodes</name>
    <dbReference type="NCBI Taxonomy" id="5353"/>
    <lineage>
        <taxon>Eukaryota</taxon>
        <taxon>Fungi</taxon>
        <taxon>Dikarya</taxon>
        <taxon>Basidiomycota</taxon>
        <taxon>Agaricomycotina</taxon>
        <taxon>Agaricomycetes</taxon>
        <taxon>Agaricomycetidae</taxon>
        <taxon>Agaricales</taxon>
        <taxon>Marasmiineae</taxon>
        <taxon>Omphalotaceae</taxon>
        <taxon>Lentinula</taxon>
    </lineage>
</organism>
<dbReference type="EMBL" id="BDGU01000033">
    <property type="protein sequence ID" value="GAW00612.1"/>
    <property type="molecule type" value="Genomic_DNA"/>
</dbReference>
<dbReference type="InterPro" id="IPR036249">
    <property type="entry name" value="Thioredoxin-like_sf"/>
</dbReference>
<evidence type="ECO:0000313" key="3">
    <source>
        <dbReference type="Proteomes" id="UP000188533"/>
    </source>
</evidence>
<dbReference type="SFLD" id="SFLDS00019">
    <property type="entry name" value="Glutathione_Transferase_(cytos"/>
    <property type="match status" value="1"/>
</dbReference>
<dbReference type="PROSITE" id="PS50404">
    <property type="entry name" value="GST_NTER"/>
    <property type="match status" value="1"/>
</dbReference>
<dbReference type="InterPro" id="IPR050983">
    <property type="entry name" value="GST_Omega/HSP26"/>
</dbReference>
<dbReference type="InterPro" id="IPR036282">
    <property type="entry name" value="Glutathione-S-Trfase_C_sf"/>
</dbReference>
<dbReference type="InterPro" id="IPR004045">
    <property type="entry name" value="Glutathione_S-Trfase_N"/>
</dbReference>
<dbReference type="PRINTS" id="PR01625">
    <property type="entry name" value="GSTRNSFRASEO"/>
</dbReference>
<dbReference type="SFLD" id="SFLDG00358">
    <property type="entry name" value="Main_(cytGST)"/>
    <property type="match status" value="1"/>
</dbReference>
<dbReference type="AlphaFoldDB" id="A0A1Q3E046"/>
<dbReference type="CDD" id="cd00570">
    <property type="entry name" value="GST_N_family"/>
    <property type="match status" value="1"/>
</dbReference>
<dbReference type="Gene3D" id="1.20.1050.10">
    <property type="match status" value="1"/>
</dbReference>
<dbReference type="GO" id="GO:0005737">
    <property type="term" value="C:cytoplasm"/>
    <property type="evidence" value="ECO:0007669"/>
    <property type="project" value="InterPro"/>
</dbReference>
<name>A0A1Q3E046_LENED</name>
<dbReference type="InterPro" id="IPR040079">
    <property type="entry name" value="Glutathione_S-Trfase"/>
</dbReference>
<dbReference type="GO" id="GO:0098754">
    <property type="term" value="P:detoxification"/>
    <property type="evidence" value="ECO:0007669"/>
    <property type="project" value="UniProtKB-ARBA"/>
</dbReference>
<keyword evidence="3" id="KW-1185">Reference proteome</keyword>
<sequence length="252" mass="27979">MALAEPLVLYTAKICPFAHRVELALAETGLKSNKDFVRYEIDLKNKPEWYQPKINPASKVPAIAYGGPKTTGDQPSPSSTKIAESLVLIEFVADLFPNSSLLPKDPVLRAKTRFFIDTFANKFGPALFTFQSGKAPNGAEGIFSAIGQLQDLMAPEGLAIGDGTEFTLADAAVIPFFGRMEVSLKNDFGAFPEGEGKSTWEALQTDKRFARWKKYWDTAKARESFKTTFDEDYLTKSYSTHQRVLRPLGLEH</sequence>
<dbReference type="InterPro" id="IPR005442">
    <property type="entry name" value="GST_omega"/>
</dbReference>
<reference evidence="2 3" key="1">
    <citation type="submission" date="2016-08" db="EMBL/GenBank/DDBJ databases">
        <authorList>
            <consortium name="Lentinula edodes genome sequencing consortium"/>
            <person name="Sakamoto Y."/>
            <person name="Nakade K."/>
            <person name="Sato S."/>
            <person name="Yoshida Y."/>
            <person name="Miyazaki K."/>
            <person name="Natsume S."/>
            <person name="Konno N."/>
        </authorList>
    </citation>
    <scope>NUCLEOTIDE SEQUENCE [LARGE SCALE GENOMIC DNA]</scope>
    <source>
        <strain evidence="2 3">NBRC 111202</strain>
    </source>
</reference>
<keyword evidence="2" id="KW-0808">Transferase</keyword>
<feature type="domain" description="GST N-terminal" evidence="1">
    <location>
        <begin position="5"/>
        <end position="100"/>
    </location>
</feature>
<dbReference type="SUPFAM" id="SSF52833">
    <property type="entry name" value="Thioredoxin-like"/>
    <property type="match status" value="1"/>
</dbReference>
<evidence type="ECO:0000313" key="2">
    <source>
        <dbReference type="EMBL" id="GAW00612.1"/>
    </source>
</evidence>
<dbReference type="STRING" id="5353.A0A1Q3E046"/>
<proteinExistence type="predicted"/>
<reference evidence="2 3" key="2">
    <citation type="submission" date="2017-02" db="EMBL/GenBank/DDBJ databases">
        <title>A genome survey and senescence transcriptome analysis in Lentinula edodes.</title>
        <authorList>
            <person name="Sakamoto Y."/>
            <person name="Nakade K."/>
            <person name="Sato S."/>
            <person name="Yoshida Y."/>
            <person name="Miyazaki K."/>
            <person name="Natsume S."/>
            <person name="Konno N."/>
        </authorList>
    </citation>
    <scope>NUCLEOTIDE SEQUENCE [LARGE SCALE GENOMIC DNA]</scope>
    <source>
        <strain evidence="2 3">NBRC 111202</strain>
    </source>
</reference>
<evidence type="ECO:0000259" key="1">
    <source>
        <dbReference type="PROSITE" id="PS50404"/>
    </source>
</evidence>
<dbReference type="PANTHER" id="PTHR43968">
    <property type="match status" value="1"/>
</dbReference>
<dbReference type="GO" id="GO:0004364">
    <property type="term" value="F:glutathione transferase activity"/>
    <property type="evidence" value="ECO:0007669"/>
    <property type="project" value="InterPro"/>
</dbReference>
<dbReference type="SUPFAM" id="SSF47616">
    <property type="entry name" value="GST C-terminal domain-like"/>
    <property type="match status" value="1"/>
</dbReference>
<protein>
    <submittedName>
        <fullName evidence="2">Glutathione S-transferase</fullName>
    </submittedName>
</protein>
<dbReference type="Proteomes" id="UP000188533">
    <property type="component" value="Unassembled WGS sequence"/>
</dbReference>
<dbReference type="Pfam" id="PF13409">
    <property type="entry name" value="GST_N_2"/>
    <property type="match status" value="1"/>
</dbReference>
<dbReference type="Gene3D" id="3.40.30.10">
    <property type="entry name" value="Glutaredoxin"/>
    <property type="match status" value="1"/>
</dbReference>
<comment type="caution">
    <text evidence="2">The sequence shown here is derived from an EMBL/GenBank/DDBJ whole genome shotgun (WGS) entry which is preliminary data.</text>
</comment>
<accession>A0A1Q3E046</accession>